<dbReference type="AlphaFoldDB" id="A0A811L1S0"/>
<name>A0A811L1S0_9BILA</name>
<feature type="chain" id="PRO_5035681744" description="Epoxide hydrolase" evidence="8">
    <location>
        <begin position="26"/>
        <end position="451"/>
    </location>
</feature>
<evidence type="ECO:0000256" key="3">
    <source>
        <dbReference type="ARBA" id="ARBA00010088"/>
    </source>
</evidence>
<dbReference type="PIRSF" id="PIRSF001112">
    <property type="entry name" value="Epoxide_hydrolase"/>
    <property type="match status" value="1"/>
</dbReference>
<comment type="caution">
    <text evidence="10">The sequence shown here is derived from an EMBL/GenBank/DDBJ whole genome shotgun (WGS) entry which is preliminary data.</text>
</comment>
<dbReference type="PANTHER" id="PTHR21661:SF35">
    <property type="entry name" value="EPOXIDE HYDROLASE"/>
    <property type="match status" value="1"/>
</dbReference>
<dbReference type="EMBL" id="CAJFCW020000005">
    <property type="protein sequence ID" value="CAG9117148.1"/>
    <property type="molecule type" value="Genomic_DNA"/>
</dbReference>
<evidence type="ECO:0000256" key="2">
    <source>
        <dbReference type="ARBA" id="ARBA00004111"/>
    </source>
</evidence>
<feature type="active site" description="Proton acceptor" evidence="7">
    <location>
        <position position="429"/>
    </location>
</feature>
<gene>
    <name evidence="10" type="ORF">BOKJ2_LOCUS9931</name>
</gene>
<dbReference type="PANTHER" id="PTHR21661">
    <property type="entry name" value="EPOXIDE HYDROLASE 1-RELATED"/>
    <property type="match status" value="1"/>
</dbReference>
<accession>A0A811L1S0</accession>
<feature type="active site" description="Nucleophile" evidence="7">
    <location>
        <position position="227"/>
    </location>
</feature>
<dbReference type="Pfam" id="PF06441">
    <property type="entry name" value="EHN"/>
    <property type="match status" value="1"/>
</dbReference>
<dbReference type="EC" id="3.3.2.9" evidence="6"/>
<keyword evidence="4 6" id="KW-0058">Aromatic hydrocarbons catabolism</keyword>
<evidence type="ECO:0000256" key="1">
    <source>
        <dbReference type="ARBA" id="ARBA00000221"/>
    </source>
</evidence>
<keyword evidence="6" id="KW-0472">Membrane</keyword>
<evidence type="ECO:0000313" key="11">
    <source>
        <dbReference type="Proteomes" id="UP000614601"/>
    </source>
</evidence>
<feature type="domain" description="Epoxide hydrolase N-terminal" evidence="9">
    <location>
        <begin position="51"/>
        <end position="158"/>
    </location>
</feature>
<evidence type="ECO:0000256" key="7">
    <source>
        <dbReference type="PIRSR" id="PIRSR001112-1"/>
    </source>
</evidence>
<keyword evidence="8" id="KW-0732">Signal</keyword>
<dbReference type="SUPFAM" id="SSF53474">
    <property type="entry name" value="alpha/beta-Hydrolases"/>
    <property type="match status" value="1"/>
</dbReference>
<dbReference type="GO" id="GO:0097176">
    <property type="term" value="P:epoxide metabolic process"/>
    <property type="evidence" value="ECO:0007669"/>
    <property type="project" value="TreeGrafter"/>
</dbReference>
<evidence type="ECO:0000313" key="10">
    <source>
        <dbReference type="EMBL" id="CAD5223013.1"/>
    </source>
</evidence>
<dbReference type="InterPro" id="IPR016292">
    <property type="entry name" value="Epoxide_hydrolase"/>
</dbReference>
<evidence type="ECO:0000256" key="4">
    <source>
        <dbReference type="ARBA" id="ARBA00022797"/>
    </source>
</evidence>
<evidence type="ECO:0000259" key="9">
    <source>
        <dbReference type="Pfam" id="PF06441"/>
    </source>
</evidence>
<dbReference type="InterPro" id="IPR000639">
    <property type="entry name" value="Epox_hydrolase-like"/>
</dbReference>
<dbReference type="PRINTS" id="PR00412">
    <property type="entry name" value="EPOXHYDRLASE"/>
</dbReference>
<keyword evidence="11" id="KW-1185">Reference proteome</keyword>
<dbReference type="EMBL" id="CAJFDH010000005">
    <property type="protein sequence ID" value="CAD5223013.1"/>
    <property type="molecule type" value="Genomic_DNA"/>
</dbReference>
<comment type="catalytic activity">
    <reaction evidence="6">
        <text>cis-stilbene oxide + H2O = (1R,2R)-hydrobenzoin</text>
        <dbReference type="Rhea" id="RHEA:23900"/>
        <dbReference type="ChEBI" id="CHEBI:15377"/>
        <dbReference type="ChEBI" id="CHEBI:50004"/>
        <dbReference type="ChEBI" id="CHEBI:50014"/>
        <dbReference type="EC" id="3.3.2.9"/>
    </reaction>
</comment>
<dbReference type="Proteomes" id="UP000783686">
    <property type="component" value="Unassembled WGS sequence"/>
</dbReference>
<dbReference type="GO" id="GO:0005789">
    <property type="term" value="C:endoplasmic reticulum membrane"/>
    <property type="evidence" value="ECO:0007669"/>
    <property type="project" value="UniProtKB-SubCell"/>
</dbReference>
<evidence type="ECO:0000256" key="5">
    <source>
        <dbReference type="ARBA" id="ARBA00022801"/>
    </source>
</evidence>
<keyword evidence="6" id="KW-0256">Endoplasmic reticulum</keyword>
<keyword evidence="5 6" id="KW-0378">Hydrolase</keyword>
<comment type="catalytic activity">
    <reaction evidence="1 6">
        <text>1-(4-methoxyphenyl)-N-methyl-N-[(3-methyloxetan-3-yl)methyl]methanamine + H2O = 2-{[(4-methoxybenzyl)(methyl)amino]methyl}-2-methylpropane-1,3-diol</text>
        <dbReference type="Rhea" id="RHEA:55764"/>
        <dbReference type="ChEBI" id="CHEBI:15377"/>
        <dbReference type="ChEBI" id="CHEBI:139161"/>
        <dbReference type="ChEBI" id="CHEBI:139164"/>
        <dbReference type="EC" id="3.3.2.9"/>
    </reaction>
</comment>
<dbReference type="Gene3D" id="3.40.50.1820">
    <property type="entry name" value="alpha/beta hydrolase"/>
    <property type="match status" value="1"/>
</dbReference>
<reference evidence="10" key="1">
    <citation type="submission" date="2020-09" db="EMBL/GenBank/DDBJ databases">
        <authorList>
            <person name="Kikuchi T."/>
        </authorList>
    </citation>
    <scope>NUCLEOTIDE SEQUENCE</scope>
    <source>
        <strain evidence="10">SH1</strain>
    </source>
</reference>
<dbReference type="OrthoDB" id="7130006at2759"/>
<evidence type="ECO:0000256" key="8">
    <source>
        <dbReference type="SAM" id="SignalP"/>
    </source>
</evidence>
<comment type="similarity">
    <text evidence="3 6">Belongs to the peptidase S33 family.</text>
</comment>
<dbReference type="Proteomes" id="UP000614601">
    <property type="component" value="Unassembled WGS sequence"/>
</dbReference>
<feature type="active site" description="Proton donor" evidence="7">
    <location>
        <position position="373"/>
    </location>
</feature>
<feature type="signal peptide" evidence="8">
    <location>
        <begin position="1"/>
        <end position="25"/>
    </location>
</feature>
<sequence>MGAKLILTSVLIAITSLYVYNRITAEPEKVNWPKAGYFGPGKPKPDDEKVYPFKIQVPEAAIKDLSSRLKNVKISHDDLEDAVGMTYGFTKKLLHVFKDYWLNNYNWRAEEEKLNKLSHFKTEIEGINLHFIHQKSDKYKKVLPLLLSHGWPGSVHEFSKIIPILIDPKSHGIQSEYAFNVVVPSIPGYGWSSASAKTGMNAGAVARIFHKLMIRLGYNKYLVQGGDWGSVIVANMARLYPEHVTGCHLNMFSSFRPDSLLQSLLITVAPGYFLHEESLKDYNIFKTLKFMIINGGYFHIQATTPDTLGIGLNDSPIGLLAWTVEKYILATNLKYAQNPDLKEITKRISMDHLLTAVSLYWFNGNMLQATRLYKENTHSAELMQLHKQYISVPTGYAAVENDAVPAVPKRVIETAVNLTHYSFIPDLGHFFALEGPKQLAMDVFKFVDDLQ</sequence>
<organism evidence="10 11">
    <name type="scientific">Bursaphelenchus okinawaensis</name>
    <dbReference type="NCBI Taxonomy" id="465554"/>
    <lineage>
        <taxon>Eukaryota</taxon>
        <taxon>Metazoa</taxon>
        <taxon>Ecdysozoa</taxon>
        <taxon>Nematoda</taxon>
        <taxon>Chromadorea</taxon>
        <taxon>Rhabditida</taxon>
        <taxon>Tylenchina</taxon>
        <taxon>Tylenchomorpha</taxon>
        <taxon>Aphelenchoidea</taxon>
        <taxon>Aphelenchoididae</taxon>
        <taxon>Bursaphelenchus</taxon>
    </lineage>
</organism>
<protein>
    <recommendedName>
        <fullName evidence="6">Epoxide hydrolase</fullName>
        <ecNumber evidence="6">3.3.2.9</ecNumber>
    </recommendedName>
</protein>
<dbReference type="InterPro" id="IPR010497">
    <property type="entry name" value="Epoxide_hydro_N"/>
</dbReference>
<evidence type="ECO:0000256" key="6">
    <source>
        <dbReference type="PIRNR" id="PIRNR001112"/>
    </source>
</evidence>
<proteinExistence type="inferred from homology"/>
<dbReference type="GO" id="GO:0033961">
    <property type="term" value="F:cis-stilbene-oxide hydrolase activity"/>
    <property type="evidence" value="ECO:0007669"/>
    <property type="project" value="UniProtKB-UniRule"/>
</dbReference>
<comment type="subcellular location">
    <subcellularLocation>
        <location evidence="6">Endoplasmic reticulum membrane</location>
    </subcellularLocation>
    <subcellularLocation>
        <location evidence="2">Microsome membrane</location>
        <topology evidence="2">Single-pass membrane protein</topology>
    </subcellularLocation>
</comment>
<dbReference type="InterPro" id="IPR029058">
    <property type="entry name" value="AB_hydrolase_fold"/>
</dbReference>